<keyword evidence="2" id="KW-0812">Transmembrane</keyword>
<dbReference type="PANTHER" id="PTHR11360">
    <property type="entry name" value="MONOCARBOXYLATE TRANSPORTER"/>
    <property type="match status" value="1"/>
</dbReference>
<protein>
    <submittedName>
        <fullName evidence="3">Uncharacterized protein</fullName>
    </submittedName>
</protein>
<reference evidence="3 4" key="1">
    <citation type="submission" date="2019-07" db="EMBL/GenBank/DDBJ databases">
        <authorList>
            <person name="Jastrzebski P J."/>
            <person name="Paukszto L."/>
            <person name="Jastrzebski P J."/>
        </authorList>
    </citation>
    <scope>NUCLEOTIDE SEQUENCE [LARGE SCALE GENOMIC DNA]</scope>
    <source>
        <strain evidence="3 4">WMS-il1</strain>
    </source>
</reference>
<organism evidence="3 4">
    <name type="scientific">Hymenolepis diminuta</name>
    <name type="common">Rat tapeworm</name>
    <dbReference type="NCBI Taxonomy" id="6216"/>
    <lineage>
        <taxon>Eukaryota</taxon>
        <taxon>Metazoa</taxon>
        <taxon>Spiralia</taxon>
        <taxon>Lophotrochozoa</taxon>
        <taxon>Platyhelminthes</taxon>
        <taxon>Cestoda</taxon>
        <taxon>Eucestoda</taxon>
        <taxon>Cyclophyllidea</taxon>
        <taxon>Hymenolepididae</taxon>
        <taxon>Hymenolepis</taxon>
    </lineage>
</organism>
<evidence type="ECO:0000256" key="1">
    <source>
        <dbReference type="SAM" id="MobiDB-lite"/>
    </source>
</evidence>
<accession>A0A564ZCH2</accession>
<dbReference type="EMBL" id="CABIJS010000713">
    <property type="protein sequence ID" value="VUZ57201.1"/>
    <property type="molecule type" value="Genomic_DNA"/>
</dbReference>
<keyword evidence="2" id="KW-0472">Membrane</keyword>
<feature type="transmembrane region" description="Helical" evidence="2">
    <location>
        <begin position="556"/>
        <end position="576"/>
    </location>
</feature>
<keyword evidence="2" id="KW-1133">Transmembrane helix</keyword>
<sequence>MLNQRRGANSRVGGIMSRIIEEKFRQRSTSTGSLDGMVITRDNKLISLRTGADYDLVRQAAVAAVCVEGQAGSHGHIGQFSSPSPMRRFSASDRFVNLPPKNSNQPPLPNPRPVVLLSPPHDFSKSGVIRIADAILQKLEAQAVIAPGMRCPDINSVFRRGTSGFQNVLNPEGSTDLSPSETGRQVRRQLSPVQTENYAITIGRSRDPSNATKVTTITNSTTMGIGTGNSLFRPFSAMDSTTIPTLCVSDDSGKTGSMDALDVDAGYRDRSEDTFCLAHHSRSISHSFSGGTNSIDPKTDRAISSELSRVYLDSAVKARIRAVIYRELKRNAQLNPVSQDRQRHYNKVDAPDLPQNFSYCSLDGGNTESQTGQGSVIGGGLNHCPSCGQDVITRLSPNSVSRYQVPVDPPDNRGALMSFLMDRLDIALLRSPSFLMFSLACTLHMFAFFAPYHMLPIYISLEGRTLSCGQLIWSSYFGGVFRIPERLASPISLTFTIGIAHLLGRLIATFYIERIVSEPSFPHHYESEDSDAESIMILRLPRRVLHTLIHKLADPMILNIVSLAVGGVCLLCIPLTTLRIPSSQQIPSCSYFTPLKGILFVLVFLHTLCSALAISLRSFIAVELIGVHHLTAAFVYLLVFQGTGAIAGPIAIGLLAEAISGVRINAQLLSEPQYLFIGMDKNPLNWAYYACGLVFLLSALAYAPLRQLSAWESRRYFSKQETCPQPSGYSTHSASPNTPNDISNQQVRRNDSSLPDGVSVANLGDGQLPLPSSKRKTSIQFVADDNHLR</sequence>
<dbReference type="AlphaFoldDB" id="A0A564ZCH2"/>
<keyword evidence="4" id="KW-1185">Reference proteome</keyword>
<proteinExistence type="predicted"/>
<dbReference type="SUPFAM" id="SSF103473">
    <property type="entry name" value="MFS general substrate transporter"/>
    <property type="match status" value="1"/>
</dbReference>
<name>A0A564ZCH2_HYMDI</name>
<dbReference type="PANTHER" id="PTHR11360:SF284">
    <property type="entry name" value="EG:103B4.3 PROTEIN-RELATED"/>
    <property type="match status" value="1"/>
</dbReference>
<dbReference type="GO" id="GO:0008028">
    <property type="term" value="F:monocarboxylic acid transmembrane transporter activity"/>
    <property type="evidence" value="ECO:0007669"/>
    <property type="project" value="TreeGrafter"/>
</dbReference>
<dbReference type="InterPro" id="IPR036259">
    <property type="entry name" value="MFS_trans_sf"/>
</dbReference>
<feature type="transmembrane region" description="Helical" evidence="2">
    <location>
        <begin position="434"/>
        <end position="455"/>
    </location>
</feature>
<evidence type="ECO:0000313" key="3">
    <source>
        <dbReference type="EMBL" id="VUZ57201.1"/>
    </source>
</evidence>
<evidence type="ECO:0000313" key="4">
    <source>
        <dbReference type="Proteomes" id="UP000321570"/>
    </source>
</evidence>
<gene>
    <name evidence="3" type="ORF">WMSIL1_LOCUS14682</name>
</gene>
<evidence type="ECO:0000256" key="2">
    <source>
        <dbReference type="SAM" id="Phobius"/>
    </source>
</evidence>
<dbReference type="InterPro" id="IPR050327">
    <property type="entry name" value="Proton-linked_MCT"/>
</dbReference>
<feature type="transmembrane region" description="Helical" evidence="2">
    <location>
        <begin position="597"/>
        <end position="614"/>
    </location>
</feature>
<feature type="compositionally biased region" description="Polar residues" evidence="1">
    <location>
        <begin position="722"/>
        <end position="747"/>
    </location>
</feature>
<dbReference type="Proteomes" id="UP000321570">
    <property type="component" value="Unassembled WGS sequence"/>
</dbReference>
<feature type="transmembrane region" description="Helical" evidence="2">
    <location>
        <begin position="686"/>
        <end position="705"/>
    </location>
</feature>
<feature type="region of interest" description="Disordered" evidence="1">
    <location>
        <begin position="722"/>
        <end position="775"/>
    </location>
</feature>